<dbReference type="Pfam" id="PF13853">
    <property type="entry name" value="7tm_4"/>
    <property type="match status" value="1"/>
</dbReference>
<feature type="transmembrane region" description="Helical" evidence="14">
    <location>
        <begin position="145"/>
        <end position="163"/>
    </location>
</feature>
<keyword evidence="4 13" id="KW-0812">Transmembrane</keyword>
<evidence type="ECO:0000256" key="7">
    <source>
        <dbReference type="ARBA" id="ARBA00023040"/>
    </source>
</evidence>
<evidence type="ECO:0000256" key="4">
    <source>
        <dbReference type="ARBA" id="ARBA00022692"/>
    </source>
</evidence>
<sequence length="319" mass="35832">MCWYNTMKKNHTQVTEFILLGFSVPPELQIAFFILFLLMYILTLIGNLLIMSVVYSDRSLHVPMYIFLFALSCSETCYSLVIVPKMLVDLLAKVRTISFAGCAAQMFLFLGLGATNCLILTCMGYDRYLAICHPLRYPVLMNMRVIVWLIAISWIAGFLISLSEAAQILRLPFCGPNAIRHFFCHMRAVVRLACTADNTTEVSVSTIGMLGLAGSLLFIMLTYILILSTILRIPSTEGRQKAFSTCAAHLIVVSVHYTFASIIYFKSSTADTLEDDTLMSIPYTIITPFLSPIIFTLRNKEIKVAVRKVITKKVLSQKL</sequence>
<dbReference type="FunFam" id="1.20.1070.10:FF:000001">
    <property type="entry name" value="Olfactory receptor"/>
    <property type="match status" value="1"/>
</dbReference>
<dbReference type="InterPro" id="IPR050939">
    <property type="entry name" value="Olfactory_GPCR1"/>
</dbReference>
<keyword evidence="2 14" id="KW-1003">Cell membrane</keyword>
<dbReference type="PRINTS" id="PR00237">
    <property type="entry name" value="GPCRRHODOPSN"/>
</dbReference>
<feature type="transmembrane region" description="Helical" evidence="14">
    <location>
        <begin position="103"/>
        <end position="125"/>
    </location>
</feature>
<dbReference type="InterPro" id="IPR017452">
    <property type="entry name" value="GPCR_Rhodpsn_7TM"/>
</dbReference>
<keyword evidence="9" id="KW-1015">Disulfide bond</keyword>
<keyword evidence="3 14" id="KW-0716">Sensory transduction</keyword>
<keyword evidence="8 14" id="KW-0472">Membrane</keyword>
<evidence type="ECO:0000256" key="12">
    <source>
        <dbReference type="ARBA" id="ARBA00023224"/>
    </source>
</evidence>
<proteinExistence type="inferred from homology"/>
<dbReference type="PANTHER" id="PTHR24242:SF264">
    <property type="entry name" value="OLFACTORY RECEPTOR 10X1"/>
    <property type="match status" value="1"/>
</dbReference>
<dbReference type="GO" id="GO:0004984">
    <property type="term" value="F:olfactory receptor activity"/>
    <property type="evidence" value="ECO:0007669"/>
    <property type="project" value="InterPro"/>
</dbReference>
<dbReference type="Ensembl" id="ENSPMRT00000034625.1">
    <property type="protein sequence ID" value="ENSPMRP00000032652.1"/>
    <property type="gene ID" value="ENSPMRG00000021158.1"/>
</dbReference>
<dbReference type="AlphaFoldDB" id="A0A670KCU7"/>
<evidence type="ECO:0000313" key="17">
    <source>
        <dbReference type="Proteomes" id="UP000472272"/>
    </source>
</evidence>
<dbReference type="Proteomes" id="UP000472272">
    <property type="component" value="Chromosome 2"/>
</dbReference>
<feature type="domain" description="G-protein coupled receptors family 1 profile" evidence="15">
    <location>
        <begin position="46"/>
        <end position="295"/>
    </location>
</feature>
<protein>
    <recommendedName>
        <fullName evidence="14">Olfactory receptor</fullName>
    </recommendedName>
</protein>
<evidence type="ECO:0000256" key="8">
    <source>
        <dbReference type="ARBA" id="ARBA00023136"/>
    </source>
</evidence>
<evidence type="ECO:0000256" key="14">
    <source>
        <dbReference type="RuleBase" id="RU363047"/>
    </source>
</evidence>
<dbReference type="SUPFAM" id="SSF81321">
    <property type="entry name" value="Family A G protein-coupled receptor-like"/>
    <property type="match status" value="1"/>
</dbReference>
<keyword evidence="12 13" id="KW-0807">Transducer</keyword>
<dbReference type="InterPro" id="IPR000725">
    <property type="entry name" value="Olfact_rcpt"/>
</dbReference>
<keyword evidence="17" id="KW-1185">Reference proteome</keyword>
<dbReference type="GO" id="GO:0004930">
    <property type="term" value="F:G protein-coupled receptor activity"/>
    <property type="evidence" value="ECO:0007669"/>
    <property type="project" value="UniProtKB-KW"/>
</dbReference>
<evidence type="ECO:0000256" key="6">
    <source>
        <dbReference type="ARBA" id="ARBA00022989"/>
    </source>
</evidence>
<name>A0A670KCU7_PODMU</name>
<reference evidence="16" key="3">
    <citation type="submission" date="2025-09" db="UniProtKB">
        <authorList>
            <consortium name="Ensembl"/>
        </authorList>
    </citation>
    <scope>IDENTIFICATION</scope>
</reference>
<evidence type="ECO:0000256" key="3">
    <source>
        <dbReference type="ARBA" id="ARBA00022606"/>
    </source>
</evidence>
<dbReference type="OMA" id="WVAGFFI"/>
<feature type="transmembrane region" description="Helical" evidence="14">
    <location>
        <begin position="242"/>
        <end position="265"/>
    </location>
</feature>
<dbReference type="InterPro" id="IPR000276">
    <property type="entry name" value="GPCR_Rhodpsn"/>
</dbReference>
<keyword evidence="5 14" id="KW-0552">Olfaction</keyword>
<dbReference type="GeneTree" id="ENSGT00940000161831"/>
<dbReference type="PROSITE" id="PS50262">
    <property type="entry name" value="G_PROTEIN_RECEP_F1_2"/>
    <property type="match status" value="1"/>
</dbReference>
<keyword evidence="6 14" id="KW-1133">Transmembrane helix</keyword>
<evidence type="ECO:0000256" key="2">
    <source>
        <dbReference type="ARBA" id="ARBA00022475"/>
    </source>
</evidence>
<evidence type="ECO:0000256" key="10">
    <source>
        <dbReference type="ARBA" id="ARBA00023170"/>
    </source>
</evidence>
<comment type="similarity">
    <text evidence="13">Belongs to the G-protein coupled receptor 1 family.</text>
</comment>
<feature type="transmembrane region" description="Helical" evidence="14">
    <location>
        <begin position="62"/>
        <end position="83"/>
    </location>
</feature>
<evidence type="ECO:0000256" key="9">
    <source>
        <dbReference type="ARBA" id="ARBA00023157"/>
    </source>
</evidence>
<dbReference type="PRINTS" id="PR00245">
    <property type="entry name" value="OLFACTORYR"/>
</dbReference>
<evidence type="ECO:0000256" key="1">
    <source>
        <dbReference type="ARBA" id="ARBA00004651"/>
    </source>
</evidence>
<evidence type="ECO:0000259" key="15">
    <source>
        <dbReference type="PROSITE" id="PS50262"/>
    </source>
</evidence>
<organism evidence="16 17">
    <name type="scientific">Podarcis muralis</name>
    <name type="common">Wall lizard</name>
    <name type="synonym">Lacerta muralis</name>
    <dbReference type="NCBI Taxonomy" id="64176"/>
    <lineage>
        <taxon>Eukaryota</taxon>
        <taxon>Metazoa</taxon>
        <taxon>Chordata</taxon>
        <taxon>Craniata</taxon>
        <taxon>Vertebrata</taxon>
        <taxon>Euteleostomi</taxon>
        <taxon>Lepidosauria</taxon>
        <taxon>Squamata</taxon>
        <taxon>Bifurcata</taxon>
        <taxon>Unidentata</taxon>
        <taxon>Episquamata</taxon>
        <taxon>Laterata</taxon>
        <taxon>Lacertibaenia</taxon>
        <taxon>Lacertidae</taxon>
        <taxon>Podarcis</taxon>
    </lineage>
</organism>
<feature type="transmembrane region" description="Helical" evidence="14">
    <location>
        <begin position="277"/>
        <end position="297"/>
    </location>
</feature>
<accession>A0A670KCU7</accession>
<reference evidence="16" key="2">
    <citation type="submission" date="2025-08" db="UniProtKB">
        <authorList>
            <consortium name="Ensembl"/>
        </authorList>
    </citation>
    <scope>IDENTIFICATION</scope>
</reference>
<keyword evidence="11" id="KW-0325">Glycoprotein</keyword>
<dbReference type="Gene3D" id="1.20.1070.10">
    <property type="entry name" value="Rhodopsin 7-helix transmembrane proteins"/>
    <property type="match status" value="1"/>
</dbReference>
<feature type="transmembrane region" description="Helical" evidence="14">
    <location>
        <begin position="30"/>
        <end position="50"/>
    </location>
</feature>
<reference evidence="16 17" key="1">
    <citation type="journal article" date="2019" name="Proc. Natl. Acad. Sci. U.S.A.">
        <title>Regulatory changes in pterin and carotenoid genes underlie balanced color polymorphisms in the wall lizard.</title>
        <authorList>
            <person name="Andrade P."/>
            <person name="Pinho C."/>
            <person name="Perez I de Lanuza G."/>
            <person name="Afonso S."/>
            <person name="Brejcha J."/>
            <person name="Rubin C.J."/>
            <person name="Wallerman O."/>
            <person name="Pereira P."/>
            <person name="Sabatino S.J."/>
            <person name="Bellati A."/>
            <person name="Pellitteri-Rosa D."/>
            <person name="Bosakova Z."/>
            <person name="Bunikis I."/>
            <person name="Carretero M.A."/>
            <person name="Feiner N."/>
            <person name="Marsik P."/>
            <person name="Pauperio F."/>
            <person name="Salvi D."/>
            <person name="Soler L."/>
            <person name="While G.M."/>
            <person name="Uller T."/>
            <person name="Font E."/>
            <person name="Andersson L."/>
            <person name="Carneiro M."/>
        </authorList>
    </citation>
    <scope>NUCLEOTIDE SEQUENCE</scope>
</reference>
<evidence type="ECO:0000256" key="13">
    <source>
        <dbReference type="RuleBase" id="RU000688"/>
    </source>
</evidence>
<dbReference type="CDD" id="cd15225">
    <property type="entry name" value="7tmA_OR10A-like"/>
    <property type="match status" value="1"/>
</dbReference>
<dbReference type="GO" id="GO:0005886">
    <property type="term" value="C:plasma membrane"/>
    <property type="evidence" value="ECO:0007669"/>
    <property type="project" value="UniProtKB-SubCell"/>
</dbReference>
<evidence type="ECO:0000256" key="11">
    <source>
        <dbReference type="ARBA" id="ARBA00023180"/>
    </source>
</evidence>
<comment type="subcellular location">
    <subcellularLocation>
        <location evidence="1 14">Cell membrane</location>
        <topology evidence="1 14">Multi-pass membrane protein</topology>
    </subcellularLocation>
</comment>
<feature type="transmembrane region" description="Helical" evidence="14">
    <location>
        <begin position="207"/>
        <end position="230"/>
    </location>
</feature>
<evidence type="ECO:0000256" key="5">
    <source>
        <dbReference type="ARBA" id="ARBA00022725"/>
    </source>
</evidence>
<evidence type="ECO:0000313" key="16">
    <source>
        <dbReference type="Ensembl" id="ENSPMRP00000032652.1"/>
    </source>
</evidence>
<keyword evidence="7 13" id="KW-0297">G-protein coupled receptor</keyword>
<dbReference type="PANTHER" id="PTHR24242">
    <property type="entry name" value="G-PROTEIN COUPLED RECEPTOR"/>
    <property type="match status" value="1"/>
</dbReference>
<keyword evidence="10 13" id="KW-0675">Receptor</keyword>
<dbReference type="PROSITE" id="PS00237">
    <property type="entry name" value="G_PROTEIN_RECEP_F1_1"/>
    <property type="match status" value="1"/>
</dbReference>